<accession>A0A4Y2LPQ0</accession>
<feature type="domain" description="Mutator-like transposase" evidence="1">
    <location>
        <begin position="33"/>
        <end position="123"/>
    </location>
</feature>
<evidence type="ECO:0000313" key="2">
    <source>
        <dbReference type="EMBL" id="GBN16741.1"/>
    </source>
</evidence>
<dbReference type="Proteomes" id="UP000499080">
    <property type="component" value="Unassembled WGS sequence"/>
</dbReference>
<evidence type="ECO:0000313" key="3">
    <source>
        <dbReference type="Proteomes" id="UP000499080"/>
    </source>
</evidence>
<comment type="caution">
    <text evidence="2">The sequence shown here is derived from an EMBL/GenBank/DDBJ whole genome shotgun (WGS) entry which is preliminary data.</text>
</comment>
<dbReference type="Pfam" id="PF20700">
    <property type="entry name" value="Mutator"/>
    <property type="match status" value="1"/>
</dbReference>
<dbReference type="InterPro" id="IPR049012">
    <property type="entry name" value="Mutator_transp_dom"/>
</dbReference>
<dbReference type="EMBL" id="BGPR01006179">
    <property type="protein sequence ID" value="GBN16741.1"/>
    <property type="molecule type" value="Genomic_DNA"/>
</dbReference>
<proteinExistence type="predicted"/>
<gene>
    <name evidence="2" type="ORF">AVEN_256218_1</name>
</gene>
<sequence length="132" mass="14610">MWCISRWHSATEGILISEWFWFYGTTARIDHTAPNTSLNGGVSAISILSGKVIDMEVVSQSCKKWDTKTSSFAQKHQCANQKGSSGDLEVIGAYRIFGRSVNSRGLVYSEYFGDGDSNGYDEVIIIMVQILS</sequence>
<reference evidence="2 3" key="1">
    <citation type="journal article" date="2019" name="Sci. Rep.">
        <title>Orb-weaving spider Araneus ventricosus genome elucidates the spidroin gene catalogue.</title>
        <authorList>
            <person name="Kono N."/>
            <person name="Nakamura H."/>
            <person name="Ohtoshi R."/>
            <person name="Moran D.A.P."/>
            <person name="Shinohara A."/>
            <person name="Yoshida Y."/>
            <person name="Fujiwara M."/>
            <person name="Mori M."/>
            <person name="Tomita M."/>
            <person name="Arakawa K."/>
        </authorList>
    </citation>
    <scope>NUCLEOTIDE SEQUENCE [LARGE SCALE GENOMIC DNA]</scope>
</reference>
<evidence type="ECO:0000259" key="1">
    <source>
        <dbReference type="Pfam" id="PF20700"/>
    </source>
</evidence>
<dbReference type="AlphaFoldDB" id="A0A4Y2LPQ0"/>
<organism evidence="2 3">
    <name type="scientific">Araneus ventricosus</name>
    <name type="common">Orbweaver spider</name>
    <name type="synonym">Epeira ventricosa</name>
    <dbReference type="NCBI Taxonomy" id="182803"/>
    <lineage>
        <taxon>Eukaryota</taxon>
        <taxon>Metazoa</taxon>
        <taxon>Ecdysozoa</taxon>
        <taxon>Arthropoda</taxon>
        <taxon>Chelicerata</taxon>
        <taxon>Arachnida</taxon>
        <taxon>Araneae</taxon>
        <taxon>Araneomorphae</taxon>
        <taxon>Entelegynae</taxon>
        <taxon>Araneoidea</taxon>
        <taxon>Araneidae</taxon>
        <taxon>Araneus</taxon>
    </lineage>
</organism>
<name>A0A4Y2LPQ0_ARAVE</name>
<keyword evidence="3" id="KW-1185">Reference proteome</keyword>
<protein>
    <recommendedName>
        <fullName evidence="1">Mutator-like transposase domain-containing protein</fullName>
    </recommendedName>
</protein>